<evidence type="ECO:0000313" key="2">
    <source>
        <dbReference type="Proteomes" id="UP001612741"/>
    </source>
</evidence>
<gene>
    <name evidence="1" type="ORF">ACIBG2_07450</name>
</gene>
<sequence>MYPPLALPSLIVPPLEKSMTQQPWTTADNLTVVGLAGTRGHDRDRQDLLEIAVVPLNGGRPDMSRAWETTINPGRCIAAAPGIAPQLTGSILLTAPALADIADDITSRLHKRILIGHNLTAGWPLLHRHLPELQATALIDTARLYKHLHPAVQRLSLSRLVDLYGLAHRVDALAPKRVPYRAMWGATTAALLLPALIAELPDAAHTTLAELESIASLPGN</sequence>
<protein>
    <submittedName>
        <fullName evidence="1">3'-5' exonuclease</fullName>
    </submittedName>
</protein>
<dbReference type="RefSeq" id="WP_397079880.1">
    <property type="nucleotide sequence ID" value="NZ_JBITGY010000002.1"/>
</dbReference>
<dbReference type="GO" id="GO:0004527">
    <property type="term" value="F:exonuclease activity"/>
    <property type="evidence" value="ECO:0007669"/>
    <property type="project" value="UniProtKB-KW"/>
</dbReference>
<evidence type="ECO:0000313" key="1">
    <source>
        <dbReference type="EMBL" id="MFI6497199.1"/>
    </source>
</evidence>
<proteinExistence type="predicted"/>
<reference evidence="1 2" key="1">
    <citation type="submission" date="2024-10" db="EMBL/GenBank/DDBJ databases">
        <title>The Natural Products Discovery Center: Release of the First 8490 Sequenced Strains for Exploring Actinobacteria Biosynthetic Diversity.</title>
        <authorList>
            <person name="Kalkreuter E."/>
            <person name="Kautsar S.A."/>
            <person name="Yang D."/>
            <person name="Bader C.D."/>
            <person name="Teijaro C.N."/>
            <person name="Fluegel L."/>
            <person name="Davis C.M."/>
            <person name="Simpson J.R."/>
            <person name="Lauterbach L."/>
            <person name="Steele A.D."/>
            <person name="Gui C."/>
            <person name="Meng S."/>
            <person name="Li G."/>
            <person name="Viehrig K."/>
            <person name="Ye F."/>
            <person name="Su P."/>
            <person name="Kiefer A.F."/>
            <person name="Nichols A."/>
            <person name="Cepeda A.J."/>
            <person name="Yan W."/>
            <person name="Fan B."/>
            <person name="Jiang Y."/>
            <person name="Adhikari A."/>
            <person name="Zheng C.-J."/>
            <person name="Schuster L."/>
            <person name="Cowan T.M."/>
            <person name="Smanski M.J."/>
            <person name="Chevrette M.G."/>
            <person name="De Carvalho L.P.S."/>
            <person name="Shen B."/>
        </authorList>
    </citation>
    <scope>NUCLEOTIDE SEQUENCE [LARGE SCALE GENOMIC DNA]</scope>
    <source>
        <strain evidence="1 2">NPDC050545</strain>
    </source>
</reference>
<dbReference type="EMBL" id="JBITGY010000002">
    <property type="protein sequence ID" value="MFI6497199.1"/>
    <property type="molecule type" value="Genomic_DNA"/>
</dbReference>
<dbReference type="InterPro" id="IPR036397">
    <property type="entry name" value="RNaseH_sf"/>
</dbReference>
<keyword evidence="1" id="KW-0540">Nuclease</keyword>
<keyword evidence="2" id="KW-1185">Reference proteome</keyword>
<dbReference type="InterPro" id="IPR012337">
    <property type="entry name" value="RNaseH-like_sf"/>
</dbReference>
<keyword evidence="1" id="KW-0269">Exonuclease</keyword>
<accession>A0ABW7YMR8</accession>
<comment type="caution">
    <text evidence="1">The sequence shown here is derived from an EMBL/GenBank/DDBJ whole genome shotgun (WGS) entry which is preliminary data.</text>
</comment>
<name>A0ABW7YMR8_9ACTN</name>
<dbReference type="SUPFAM" id="SSF53098">
    <property type="entry name" value="Ribonuclease H-like"/>
    <property type="match status" value="1"/>
</dbReference>
<keyword evidence="1" id="KW-0378">Hydrolase</keyword>
<organism evidence="1 2">
    <name type="scientific">Nonomuraea typhae</name>
    <dbReference type="NCBI Taxonomy" id="2603600"/>
    <lineage>
        <taxon>Bacteria</taxon>
        <taxon>Bacillati</taxon>
        <taxon>Actinomycetota</taxon>
        <taxon>Actinomycetes</taxon>
        <taxon>Streptosporangiales</taxon>
        <taxon>Streptosporangiaceae</taxon>
        <taxon>Nonomuraea</taxon>
    </lineage>
</organism>
<dbReference type="Gene3D" id="3.30.420.10">
    <property type="entry name" value="Ribonuclease H-like superfamily/Ribonuclease H"/>
    <property type="match status" value="1"/>
</dbReference>
<dbReference type="Proteomes" id="UP001612741">
    <property type="component" value="Unassembled WGS sequence"/>
</dbReference>